<evidence type="ECO:0000256" key="1">
    <source>
        <dbReference type="SAM" id="Coils"/>
    </source>
</evidence>
<dbReference type="PANTHER" id="PTHR34564">
    <property type="entry name" value="PEPTIDYL-PROLYL CIS-TRANS ISOMERASE G"/>
    <property type="match status" value="1"/>
</dbReference>
<dbReference type="PANTHER" id="PTHR34564:SF3">
    <property type="entry name" value="PEPTIDYL-PROLYL CIS-TRANS ISOMERASE G"/>
    <property type="match status" value="1"/>
</dbReference>
<evidence type="ECO:0000313" key="3">
    <source>
        <dbReference type="EMBL" id="KAI3836988.1"/>
    </source>
</evidence>
<keyword evidence="4" id="KW-1185">Reference proteome</keyword>
<sequence length="137" mass="16069">LILLRSSIICSDARYNELQLVTRLLLCLIMSRPMVLVFLLMILIITSQFEWKQQLVPETEATPSLAEKQQRVSDREEYVKEKIILSQEKSIQRLNELVRNLRRQLLQCKGDNETANRTANSLTENINELERQQILED</sequence>
<keyword evidence="2" id="KW-0472">Membrane</keyword>
<feature type="non-terminal residue" evidence="3">
    <location>
        <position position="1"/>
    </location>
</feature>
<keyword evidence="1" id="KW-0175">Coiled coil</keyword>
<name>A0AAD4X3X2_9MAGN</name>
<keyword evidence="2" id="KW-0812">Transmembrane</keyword>
<protein>
    <submittedName>
        <fullName evidence="3">Uncharacterized protein</fullName>
    </submittedName>
</protein>
<evidence type="ECO:0000313" key="4">
    <source>
        <dbReference type="Proteomes" id="UP001202328"/>
    </source>
</evidence>
<dbReference type="AlphaFoldDB" id="A0AAD4X3X2"/>
<dbReference type="Proteomes" id="UP001202328">
    <property type="component" value="Unassembled WGS sequence"/>
</dbReference>
<accession>A0AAD4X3X2</accession>
<evidence type="ECO:0000256" key="2">
    <source>
        <dbReference type="SAM" id="Phobius"/>
    </source>
</evidence>
<organism evidence="3 4">
    <name type="scientific">Papaver atlanticum</name>
    <dbReference type="NCBI Taxonomy" id="357466"/>
    <lineage>
        <taxon>Eukaryota</taxon>
        <taxon>Viridiplantae</taxon>
        <taxon>Streptophyta</taxon>
        <taxon>Embryophyta</taxon>
        <taxon>Tracheophyta</taxon>
        <taxon>Spermatophyta</taxon>
        <taxon>Magnoliopsida</taxon>
        <taxon>Ranunculales</taxon>
        <taxon>Papaveraceae</taxon>
        <taxon>Papaveroideae</taxon>
        <taxon>Papaver</taxon>
    </lineage>
</organism>
<keyword evidence="2" id="KW-1133">Transmembrane helix</keyword>
<feature type="coiled-coil region" evidence="1">
    <location>
        <begin position="84"/>
        <end position="132"/>
    </location>
</feature>
<comment type="caution">
    <text evidence="3">The sequence shown here is derived from an EMBL/GenBank/DDBJ whole genome shotgun (WGS) entry which is preliminary data.</text>
</comment>
<gene>
    <name evidence="3" type="ORF">MKW98_005321</name>
</gene>
<reference evidence="3" key="1">
    <citation type="submission" date="2022-04" db="EMBL/GenBank/DDBJ databases">
        <title>A functionally conserved STORR gene fusion in Papaver species that diverged 16.8 million years ago.</title>
        <authorList>
            <person name="Catania T."/>
        </authorList>
    </citation>
    <scope>NUCLEOTIDE SEQUENCE</scope>
    <source>
        <strain evidence="3">S-188037</strain>
    </source>
</reference>
<proteinExistence type="predicted"/>
<dbReference type="EMBL" id="JAJJMB010017633">
    <property type="protein sequence ID" value="KAI3836988.1"/>
    <property type="molecule type" value="Genomic_DNA"/>
</dbReference>
<feature type="transmembrane region" description="Helical" evidence="2">
    <location>
        <begin position="20"/>
        <end position="45"/>
    </location>
</feature>